<dbReference type="Pfam" id="PF00770">
    <property type="entry name" value="Peptidase_C5"/>
    <property type="match status" value="1"/>
</dbReference>
<organism evidence="2 3">
    <name type="scientific">Caenorhabditis nigoni</name>
    <dbReference type="NCBI Taxonomy" id="1611254"/>
    <lineage>
        <taxon>Eukaryota</taxon>
        <taxon>Metazoa</taxon>
        <taxon>Ecdysozoa</taxon>
        <taxon>Nematoda</taxon>
        <taxon>Chromadorea</taxon>
        <taxon>Rhabditida</taxon>
        <taxon>Rhabditina</taxon>
        <taxon>Rhabditomorpha</taxon>
        <taxon>Rhabditoidea</taxon>
        <taxon>Rhabditidae</taxon>
        <taxon>Peloderinae</taxon>
        <taxon>Caenorhabditis</taxon>
    </lineage>
</organism>
<reference evidence="3" key="1">
    <citation type="submission" date="2017-10" db="EMBL/GenBank/DDBJ databases">
        <title>Rapid genome shrinkage in a self-fertile nematode reveals novel sperm competition proteins.</title>
        <authorList>
            <person name="Yin D."/>
            <person name="Schwarz E.M."/>
            <person name="Thomas C.G."/>
            <person name="Felde R.L."/>
            <person name="Korf I.F."/>
            <person name="Cutter A.D."/>
            <person name="Schartner C.M."/>
            <person name="Ralston E.J."/>
            <person name="Meyer B.J."/>
            <person name="Haag E.S."/>
        </authorList>
    </citation>
    <scope>NUCLEOTIDE SEQUENCE [LARGE SCALE GENOMIC DNA]</scope>
    <source>
        <strain evidence="3">JU1422</strain>
    </source>
</reference>
<gene>
    <name evidence="2" type="primary">Cnig_chr_V.g17602</name>
    <name evidence="2" type="ORF">B9Z55_017602</name>
    <name evidence="1" type="ORF">B9Z55_028200</name>
</gene>
<proteinExistence type="predicted"/>
<dbReference type="OrthoDB" id="6427852at2759"/>
<evidence type="ECO:0000313" key="1">
    <source>
        <dbReference type="EMBL" id="PIC12841.1"/>
    </source>
</evidence>
<dbReference type="EMBL" id="PDUG01000005">
    <property type="protein sequence ID" value="PIC24174.1"/>
    <property type="molecule type" value="Genomic_DNA"/>
</dbReference>
<dbReference type="SUPFAM" id="SSF54001">
    <property type="entry name" value="Cysteine proteinases"/>
    <property type="match status" value="1"/>
</dbReference>
<dbReference type="InterPro" id="IPR000855">
    <property type="entry name" value="Peptidase_C5"/>
</dbReference>
<reference evidence="2" key="2">
    <citation type="journal article" date="2018" name="Science">
        <title>Rapid genome shrinkage in a self-fertile nematode reveals sperm competition proteins.</title>
        <authorList>
            <person name="Yin D."/>
            <person name="Schwarz E.M."/>
            <person name="Thomas C.G."/>
            <person name="Felde R.L."/>
            <person name="Korf I.F."/>
            <person name="Cutter A.D."/>
            <person name="Schartner C.M."/>
            <person name="Ralston E.J."/>
            <person name="Meyer B.J."/>
            <person name="Haag E.S."/>
        </authorList>
    </citation>
    <scope>NUCLEOTIDE SEQUENCE</scope>
    <source>
        <strain evidence="2">JU1422</strain>
    </source>
</reference>
<sequence length="149" mass="17367">MYSEEINELLSADPYARKTFLGVYSCDQLDQVSTRRKSFGLIVNTDCIDQPGRHWQSIFVDESRTCFFFCSLGEHPNPLIAKFMKQFRKVVRNASKQQKANETTCGGYCIFIQTMMARGYTFKTLCDIFDSIENDDIFIQDFLKDKYQN</sequence>
<comment type="caution">
    <text evidence="2">The sequence shown here is derived from an EMBL/GenBank/DDBJ whole genome shotgun (WGS) entry which is preliminary data.</text>
</comment>
<protein>
    <recommendedName>
        <fullName evidence="4">Ubiquitin-like protease family profile domain-containing protein</fullName>
    </recommendedName>
</protein>
<keyword evidence="3" id="KW-1185">Reference proteome</keyword>
<dbReference type="GO" id="GO:0004197">
    <property type="term" value="F:cysteine-type endopeptidase activity"/>
    <property type="evidence" value="ECO:0007669"/>
    <property type="project" value="InterPro"/>
</dbReference>
<dbReference type="GO" id="GO:0006508">
    <property type="term" value="P:proteolysis"/>
    <property type="evidence" value="ECO:0007669"/>
    <property type="project" value="InterPro"/>
</dbReference>
<dbReference type="InterPro" id="IPR038765">
    <property type="entry name" value="Papain-like_cys_pep_sf"/>
</dbReference>
<evidence type="ECO:0000313" key="2">
    <source>
        <dbReference type="EMBL" id="PIC24174.1"/>
    </source>
</evidence>
<evidence type="ECO:0000313" key="3">
    <source>
        <dbReference type="Proteomes" id="UP000230233"/>
    </source>
</evidence>
<dbReference type="Proteomes" id="UP000230233">
    <property type="component" value="Chromosome V"/>
</dbReference>
<dbReference type="Gene3D" id="3.40.395.10">
    <property type="entry name" value="Adenoviral Proteinase, Chain A"/>
    <property type="match status" value="1"/>
</dbReference>
<dbReference type="AlphaFoldDB" id="A0A2G5T9W1"/>
<dbReference type="EMBL" id="PDUG01000018">
    <property type="protein sequence ID" value="PIC12841.1"/>
    <property type="molecule type" value="Genomic_DNA"/>
</dbReference>
<accession>A0A2G5T9W1</accession>
<evidence type="ECO:0008006" key="4">
    <source>
        <dbReference type="Google" id="ProtNLM"/>
    </source>
</evidence>
<name>A0A2G5T9W1_9PELO</name>